<feature type="compositionally biased region" description="Basic residues" evidence="1">
    <location>
        <begin position="1"/>
        <end position="11"/>
    </location>
</feature>
<dbReference type="EMBL" id="BNCI01000002">
    <property type="protein sequence ID" value="GHF25479.1"/>
    <property type="molecule type" value="Genomic_DNA"/>
</dbReference>
<dbReference type="Pfam" id="PF13191">
    <property type="entry name" value="AAA_16"/>
    <property type="match status" value="1"/>
</dbReference>
<feature type="compositionally biased region" description="Polar residues" evidence="1">
    <location>
        <begin position="12"/>
        <end position="35"/>
    </location>
</feature>
<dbReference type="AlphaFoldDB" id="A0A919ATX2"/>
<evidence type="ECO:0000313" key="4">
    <source>
        <dbReference type="Proteomes" id="UP000630923"/>
    </source>
</evidence>
<reference evidence="3" key="1">
    <citation type="journal article" date="2014" name="Int. J. Syst. Evol. Microbiol.">
        <title>Complete genome sequence of Corynebacterium casei LMG S-19264T (=DSM 44701T), isolated from a smear-ripened cheese.</title>
        <authorList>
            <consortium name="US DOE Joint Genome Institute (JGI-PGF)"/>
            <person name="Walter F."/>
            <person name="Albersmeier A."/>
            <person name="Kalinowski J."/>
            <person name="Ruckert C."/>
        </authorList>
    </citation>
    <scope>NUCLEOTIDE SEQUENCE</scope>
    <source>
        <strain evidence="3">KCTC 42590</strain>
    </source>
</reference>
<accession>A0A919ATX2</accession>
<dbReference type="InterPro" id="IPR041664">
    <property type="entry name" value="AAA_16"/>
</dbReference>
<reference evidence="3" key="2">
    <citation type="submission" date="2020-09" db="EMBL/GenBank/DDBJ databases">
        <authorList>
            <person name="Sun Q."/>
            <person name="Kim S."/>
        </authorList>
    </citation>
    <scope>NUCLEOTIDE SEQUENCE</scope>
    <source>
        <strain evidence="3">KCTC 42590</strain>
    </source>
</reference>
<keyword evidence="4" id="KW-1185">Reference proteome</keyword>
<name>A0A919ATX2_9PROT</name>
<feature type="compositionally biased region" description="Polar residues" evidence="1">
    <location>
        <begin position="50"/>
        <end position="60"/>
    </location>
</feature>
<evidence type="ECO:0000313" key="3">
    <source>
        <dbReference type="EMBL" id="GHF25479.1"/>
    </source>
</evidence>
<sequence length="493" mass="54898">MGFFNRRKRRTTSTVNQSTTIPQGASTSVTEQTSLARPVLSHDGTDLSHQKTISDNTSAPQKAETVPQNSEKEQETSKTTTRTIDSIRFRTLASDRPNKEAVTDDALERARIALREVMAPSAPVQNKAYFAGRTKELERAISAIEDERMHLVVYGKRGWGKTSFTNTLTSIAKEAGYIVCRSACTQATTFSGLFRTFLKSIPLLHDRSYLAAHGADNANLGFDTLLPDDDFTSKELTDVLVNLSSTRILFVLDEFDRANLERLKYQIAETIKSFSDNSIRATLIIVGVADTLNDLLGIHESIQRNIAGIPMRLLSTGEFDELINIGEAGTGLRYSPIVRECISDLSRKVPHFARLLCLHAGQHALVEQRWDVSMHDLHIAVEQACMDIGPLLDPRHRKVLMEFHTPQAKGFLYGMSSVPINQEGDFTLDDAVEEYEKIIKAKVTKLALGSKLSAFTKPEVGLLTKLEKDGKSTYRLSDPLTGFYLRLKQYLGD</sequence>
<feature type="domain" description="Orc1-like AAA ATPase" evidence="2">
    <location>
        <begin position="130"/>
        <end position="261"/>
    </location>
</feature>
<evidence type="ECO:0000259" key="2">
    <source>
        <dbReference type="Pfam" id="PF13191"/>
    </source>
</evidence>
<comment type="caution">
    <text evidence="3">The sequence shown here is derived from an EMBL/GenBank/DDBJ whole genome shotgun (WGS) entry which is preliminary data.</text>
</comment>
<dbReference type="Proteomes" id="UP000630923">
    <property type="component" value="Unassembled WGS sequence"/>
</dbReference>
<proteinExistence type="predicted"/>
<protein>
    <recommendedName>
        <fullName evidence="2">Orc1-like AAA ATPase domain-containing protein</fullName>
    </recommendedName>
</protein>
<dbReference type="PANTHER" id="PTHR34301">
    <property type="entry name" value="DNA-BINDING PROTEIN-RELATED"/>
    <property type="match status" value="1"/>
</dbReference>
<feature type="region of interest" description="Disordered" evidence="1">
    <location>
        <begin position="1"/>
        <end position="84"/>
    </location>
</feature>
<dbReference type="InterPro" id="IPR027417">
    <property type="entry name" value="P-loop_NTPase"/>
</dbReference>
<gene>
    <name evidence="3" type="ORF">GCM10017044_20360</name>
</gene>
<organism evidence="3 4">
    <name type="scientific">Kordiimonas sediminis</name>
    <dbReference type="NCBI Taxonomy" id="1735581"/>
    <lineage>
        <taxon>Bacteria</taxon>
        <taxon>Pseudomonadati</taxon>
        <taxon>Pseudomonadota</taxon>
        <taxon>Alphaproteobacteria</taxon>
        <taxon>Kordiimonadales</taxon>
        <taxon>Kordiimonadaceae</taxon>
        <taxon>Kordiimonas</taxon>
    </lineage>
</organism>
<evidence type="ECO:0000256" key="1">
    <source>
        <dbReference type="SAM" id="MobiDB-lite"/>
    </source>
</evidence>
<dbReference type="Gene3D" id="3.40.50.300">
    <property type="entry name" value="P-loop containing nucleotide triphosphate hydrolases"/>
    <property type="match status" value="1"/>
</dbReference>
<dbReference type="RefSeq" id="WP_191252595.1">
    <property type="nucleotide sequence ID" value="NZ_BNCI01000002.1"/>
</dbReference>
<dbReference type="SUPFAM" id="SSF52540">
    <property type="entry name" value="P-loop containing nucleoside triphosphate hydrolases"/>
    <property type="match status" value="1"/>
</dbReference>
<dbReference type="PANTHER" id="PTHR34301:SF8">
    <property type="entry name" value="ATPASE DOMAIN-CONTAINING PROTEIN"/>
    <property type="match status" value="1"/>
</dbReference>